<comment type="similarity">
    <text evidence="1">Belongs to the NAD(P)-dependent epimerase/dehydratase family.</text>
</comment>
<dbReference type="GO" id="GO:0006567">
    <property type="term" value="P:L-threonine catabolic process"/>
    <property type="evidence" value="ECO:0007669"/>
    <property type="project" value="TreeGrafter"/>
</dbReference>
<accession>A0A3B0UPD5</accession>
<dbReference type="Gene3D" id="3.40.50.720">
    <property type="entry name" value="NAD(P)-binding Rossmann-like Domain"/>
    <property type="match status" value="1"/>
</dbReference>
<dbReference type="InterPro" id="IPR051225">
    <property type="entry name" value="NAD(P)_epim/dehydratase"/>
</dbReference>
<keyword evidence="2" id="KW-0560">Oxidoreductase</keyword>
<evidence type="ECO:0000256" key="1">
    <source>
        <dbReference type="ARBA" id="ARBA00007637"/>
    </source>
</evidence>
<name>A0A3B0UPD5_9ZZZZ</name>
<proteinExistence type="inferred from homology"/>
<dbReference type="PANTHER" id="PTHR42687:SF1">
    <property type="entry name" value="L-THREONINE 3-DEHYDROGENASE, MITOCHONDRIAL"/>
    <property type="match status" value="1"/>
</dbReference>
<gene>
    <name evidence="2" type="ORF">MNBD_BACTEROID06-14</name>
</gene>
<evidence type="ECO:0000313" key="2">
    <source>
        <dbReference type="EMBL" id="VAW26449.1"/>
    </source>
</evidence>
<protein>
    <submittedName>
        <fullName evidence="2">L-threonine 3-dehydrogenase</fullName>
        <ecNumber evidence="2">1.1.1.103</ecNumber>
    </submittedName>
</protein>
<dbReference type="AlphaFoldDB" id="A0A3B0UPD5"/>
<feature type="non-terminal residue" evidence="2">
    <location>
        <position position="1"/>
    </location>
</feature>
<dbReference type="EMBL" id="UOES01000101">
    <property type="protein sequence ID" value="VAW26449.1"/>
    <property type="molecule type" value="Genomic_DNA"/>
</dbReference>
<dbReference type="EC" id="1.1.1.103" evidence="2"/>
<reference evidence="2" key="1">
    <citation type="submission" date="2018-06" db="EMBL/GenBank/DDBJ databases">
        <authorList>
            <person name="Zhirakovskaya E."/>
        </authorList>
    </citation>
    <scope>NUCLEOTIDE SEQUENCE</scope>
</reference>
<sequence length="70" mass="8207">PKELYEEIKKKFPEAVITYNPDFRQAIADSWPNSIDDSAARTNWGWEHSFDLPKIVKEIIKGMKNKFPLN</sequence>
<organism evidence="2">
    <name type="scientific">hydrothermal vent metagenome</name>
    <dbReference type="NCBI Taxonomy" id="652676"/>
    <lineage>
        <taxon>unclassified sequences</taxon>
        <taxon>metagenomes</taxon>
        <taxon>ecological metagenomes</taxon>
    </lineage>
</organism>
<dbReference type="PANTHER" id="PTHR42687">
    <property type="entry name" value="L-THREONINE 3-DEHYDROGENASE"/>
    <property type="match status" value="1"/>
</dbReference>
<dbReference type="GO" id="GO:0008743">
    <property type="term" value="F:L-threonine 3-dehydrogenase activity"/>
    <property type="evidence" value="ECO:0007669"/>
    <property type="project" value="UniProtKB-EC"/>
</dbReference>